<organism evidence="2 3">
    <name type="scientific">Sulfurimonas aquatica</name>
    <dbReference type="NCBI Taxonomy" id="2672570"/>
    <lineage>
        <taxon>Bacteria</taxon>
        <taxon>Pseudomonadati</taxon>
        <taxon>Campylobacterota</taxon>
        <taxon>Epsilonproteobacteria</taxon>
        <taxon>Campylobacterales</taxon>
        <taxon>Sulfurimonadaceae</taxon>
        <taxon>Sulfurimonas</taxon>
    </lineage>
</organism>
<keyword evidence="3" id="KW-1185">Reference proteome</keyword>
<gene>
    <name evidence="2" type="ORF">GJV85_12535</name>
</gene>
<evidence type="ECO:0000256" key="1">
    <source>
        <dbReference type="SAM" id="MobiDB-lite"/>
    </source>
</evidence>
<reference evidence="2" key="1">
    <citation type="submission" date="2019-11" db="EMBL/GenBank/DDBJ databases">
        <authorList>
            <person name="Kojima H."/>
        </authorList>
    </citation>
    <scope>NUCLEOTIDE SEQUENCE</scope>
    <source>
        <strain evidence="2">H1576</strain>
    </source>
</reference>
<reference evidence="2" key="2">
    <citation type="submission" date="2021-04" db="EMBL/GenBank/DDBJ databases">
        <title>Isolation and characterization of a novel species of the genus Sulfurimonas.</title>
        <authorList>
            <person name="Fukui M."/>
        </authorList>
    </citation>
    <scope>NUCLEOTIDE SEQUENCE</scope>
    <source>
        <strain evidence="2">H1576</strain>
    </source>
</reference>
<dbReference type="KEGG" id="saqt:GJV85_12535"/>
<feature type="region of interest" description="Disordered" evidence="1">
    <location>
        <begin position="41"/>
        <end position="100"/>
    </location>
</feature>
<dbReference type="AlphaFoldDB" id="A0A975B2C3"/>
<name>A0A975B2C3_9BACT</name>
<dbReference type="EMBL" id="CP046072">
    <property type="protein sequence ID" value="QSZ42899.1"/>
    <property type="molecule type" value="Genomic_DNA"/>
</dbReference>
<evidence type="ECO:0000313" key="2">
    <source>
        <dbReference type="EMBL" id="QSZ42899.1"/>
    </source>
</evidence>
<protein>
    <submittedName>
        <fullName evidence="2">Uncharacterized protein</fullName>
    </submittedName>
</protein>
<feature type="compositionally biased region" description="Basic and acidic residues" evidence="1">
    <location>
        <begin position="63"/>
        <end position="81"/>
    </location>
</feature>
<proteinExistence type="predicted"/>
<dbReference type="Proteomes" id="UP000671852">
    <property type="component" value="Chromosome"/>
</dbReference>
<evidence type="ECO:0000313" key="3">
    <source>
        <dbReference type="Proteomes" id="UP000671852"/>
    </source>
</evidence>
<accession>A0A975B2C3</accession>
<feature type="compositionally biased region" description="Basic and acidic residues" evidence="1">
    <location>
        <begin position="91"/>
        <end position="100"/>
    </location>
</feature>
<dbReference type="RefSeq" id="WP_207561710.1">
    <property type="nucleotide sequence ID" value="NZ_CP046072.1"/>
</dbReference>
<feature type="compositionally biased region" description="Basic and acidic residues" evidence="1">
    <location>
        <begin position="42"/>
        <end position="55"/>
    </location>
</feature>
<sequence>MAIGPVGSAIFTNQMTPVASAAANAHNNRIDFQNMVAQAAANEKDEKVLEVRPTEENQEVDEDKDHTRDEADRETKRSKKEDDEEEEEEVQPLHRLDIKV</sequence>